<dbReference type="Pfam" id="PF16320">
    <property type="entry name" value="Ribosomal_L12_N"/>
    <property type="match status" value="1"/>
</dbReference>
<dbReference type="NCBIfam" id="TIGR00855">
    <property type="entry name" value="L12"/>
    <property type="match status" value="1"/>
</dbReference>
<dbReference type="InterPro" id="IPR008932">
    <property type="entry name" value="Ribosomal_bL12_oligo"/>
</dbReference>
<proteinExistence type="inferred from homology"/>
<evidence type="ECO:0000256" key="4">
    <source>
        <dbReference type="HAMAP-Rule" id="MF_00368"/>
    </source>
</evidence>
<comment type="subunit">
    <text evidence="4">Homodimer. Part of the ribosomal stalk of the 50S ribosomal subunit. Forms a multimeric L10(L12)X complex, where L10 forms an elongated spine to which 2 to 4 L12 dimers bind in a sequential fashion. Binds GTP-bound translation factors.</text>
</comment>
<reference evidence="7" key="2">
    <citation type="journal article" date="2023" name="Microorganisms">
        <title>Isolation and Genomic Characteristics of Cat-Borne Campylobacter felis sp. nov. and Sheep-Borne Campylobacter ovis sp. nov.</title>
        <authorList>
            <person name="Wang H."/>
            <person name="Li Y."/>
            <person name="Gu Y."/>
            <person name="Zhou G."/>
            <person name="Chen X."/>
            <person name="Zhang X."/>
            <person name="Shao Z."/>
            <person name="Zhang J."/>
            <person name="Zhang M."/>
        </authorList>
    </citation>
    <scope>NUCLEOTIDE SEQUENCE</scope>
    <source>
        <strain evidence="7">XJK33-1</strain>
    </source>
</reference>
<dbReference type="PANTHER" id="PTHR45987:SF4">
    <property type="entry name" value="LARGE RIBOSOMAL SUBUNIT PROTEIN BL12M"/>
    <property type="match status" value="1"/>
</dbReference>
<evidence type="ECO:0000256" key="1">
    <source>
        <dbReference type="ARBA" id="ARBA00007197"/>
    </source>
</evidence>
<protein>
    <recommendedName>
        <fullName evidence="4">Large ribosomal subunit protein bL12</fullName>
    </recommendedName>
</protein>
<sequence length="124" mass="12962">MAISKEDVLEYISNLSVLELSELVKEFEEKFGVSAAPVMVAGAAAGGGAAAAEEKTEFDIVLTDSGAKKIEVIKIVRALTGLGLKEAKDAVEQTPSTLKEGVAKADAEEAKKQLEEAGAKVELK</sequence>
<keyword evidence="3 4" id="KW-0687">Ribonucleoprotein</keyword>
<dbReference type="GO" id="GO:0005840">
    <property type="term" value="C:ribosome"/>
    <property type="evidence" value="ECO:0007669"/>
    <property type="project" value="UniProtKB-KW"/>
</dbReference>
<accession>A0ABT7I4J1</accession>
<dbReference type="EMBL" id="JANURU010000008">
    <property type="protein sequence ID" value="MDL0147028.1"/>
    <property type="molecule type" value="Genomic_DNA"/>
</dbReference>
<evidence type="ECO:0000259" key="5">
    <source>
        <dbReference type="Pfam" id="PF00542"/>
    </source>
</evidence>
<keyword evidence="2 4" id="KW-0689">Ribosomal protein</keyword>
<feature type="domain" description="Large ribosomal subunit protein bL12 oligomerization" evidence="6">
    <location>
        <begin position="5"/>
        <end position="50"/>
    </location>
</feature>
<dbReference type="Pfam" id="PF00542">
    <property type="entry name" value="Ribosomal_L12"/>
    <property type="match status" value="1"/>
</dbReference>
<organism evidence="7 8">
    <name type="scientific">Campylobacter felis</name>
    <dbReference type="NCBI Taxonomy" id="2974565"/>
    <lineage>
        <taxon>Bacteria</taxon>
        <taxon>Pseudomonadati</taxon>
        <taxon>Campylobacterota</taxon>
        <taxon>Epsilonproteobacteria</taxon>
        <taxon>Campylobacterales</taxon>
        <taxon>Campylobacteraceae</taxon>
        <taxon>Campylobacter</taxon>
    </lineage>
</organism>
<evidence type="ECO:0000259" key="6">
    <source>
        <dbReference type="Pfam" id="PF16320"/>
    </source>
</evidence>
<dbReference type="SUPFAM" id="SSF48300">
    <property type="entry name" value="Ribosomal protein L7/12, oligomerisation (N-terminal) domain"/>
    <property type="match status" value="1"/>
</dbReference>
<dbReference type="HAMAP" id="MF_00368">
    <property type="entry name" value="Ribosomal_bL12"/>
    <property type="match status" value="1"/>
</dbReference>
<dbReference type="InterPro" id="IPR036235">
    <property type="entry name" value="Ribosomal_bL12_oligo_N_sf"/>
</dbReference>
<dbReference type="RefSeq" id="WP_270976912.1">
    <property type="nucleotide sequence ID" value="NZ_JANURS010000007.1"/>
</dbReference>
<comment type="function">
    <text evidence="4">Forms part of the ribosomal stalk which helps the ribosome interact with GTP-bound translation factors. Is thus essential for accurate translation.</text>
</comment>
<dbReference type="InterPro" id="IPR000206">
    <property type="entry name" value="Ribosomal_bL12"/>
</dbReference>
<dbReference type="InterPro" id="IPR013823">
    <property type="entry name" value="Ribosomal_bL12_C"/>
</dbReference>
<dbReference type="CDD" id="cd00387">
    <property type="entry name" value="Ribosomal_L7_L12"/>
    <property type="match status" value="1"/>
</dbReference>
<dbReference type="Proteomes" id="UP001176223">
    <property type="component" value="Unassembled WGS sequence"/>
</dbReference>
<dbReference type="Gene3D" id="3.30.1390.10">
    <property type="match status" value="1"/>
</dbReference>
<evidence type="ECO:0000256" key="2">
    <source>
        <dbReference type="ARBA" id="ARBA00022980"/>
    </source>
</evidence>
<comment type="caution">
    <text evidence="7">The sequence shown here is derived from an EMBL/GenBank/DDBJ whole genome shotgun (WGS) entry which is preliminary data.</text>
</comment>
<keyword evidence="8" id="KW-1185">Reference proteome</keyword>
<gene>
    <name evidence="4 7" type="primary">rplL</name>
    <name evidence="7" type="ORF">NYG95_05235</name>
</gene>
<evidence type="ECO:0000256" key="3">
    <source>
        <dbReference type="ARBA" id="ARBA00023274"/>
    </source>
</evidence>
<dbReference type="SUPFAM" id="SSF54736">
    <property type="entry name" value="ClpS-like"/>
    <property type="match status" value="1"/>
</dbReference>
<name>A0ABT7I4J1_9BACT</name>
<evidence type="ECO:0000313" key="8">
    <source>
        <dbReference type="Proteomes" id="UP001176223"/>
    </source>
</evidence>
<dbReference type="Gene3D" id="1.20.5.710">
    <property type="entry name" value="Single helix bin"/>
    <property type="match status" value="1"/>
</dbReference>
<feature type="domain" description="Large ribosomal subunit protein bL12 C-terminal" evidence="5">
    <location>
        <begin position="58"/>
        <end position="124"/>
    </location>
</feature>
<reference evidence="7" key="1">
    <citation type="submission" date="2022-08" db="EMBL/GenBank/DDBJ databases">
        <authorList>
            <person name="Wang H."/>
        </authorList>
    </citation>
    <scope>NUCLEOTIDE SEQUENCE</scope>
    <source>
        <strain evidence="7">XJK33-1</strain>
    </source>
</reference>
<dbReference type="InterPro" id="IPR014719">
    <property type="entry name" value="Ribosomal_bL12_C/ClpS-like"/>
</dbReference>
<dbReference type="PANTHER" id="PTHR45987">
    <property type="entry name" value="39S RIBOSOMAL PROTEIN L12"/>
    <property type="match status" value="1"/>
</dbReference>
<comment type="similarity">
    <text evidence="1 4">Belongs to the bacterial ribosomal protein bL12 family.</text>
</comment>
<evidence type="ECO:0000313" key="7">
    <source>
        <dbReference type="EMBL" id="MDL0147028.1"/>
    </source>
</evidence>